<dbReference type="EMBL" id="CAKXAJ010024922">
    <property type="protein sequence ID" value="CAH2232883.1"/>
    <property type="molecule type" value="Genomic_DNA"/>
</dbReference>
<keyword evidence="2" id="KW-1185">Reference proteome</keyword>
<evidence type="ECO:0000313" key="1">
    <source>
        <dbReference type="EMBL" id="CAH2232883.1"/>
    </source>
</evidence>
<dbReference type="Proteomes" id="UP000838756">
    <property type="component" value="Unassembled WGS sequence"/>
</dbReference>
<dbReference type="AlphaFoldDB" id="A0A8S4R7K6"/>
<sequence length="73" mass="7856">MFLKNRYLQLMPDGTVNGTTDVSSVYTFPCRIAVGMFPFPGMRLRPGAASACNGHGMSNVMPVDITFAEAHCG</sequence>
<gene>
    <name evidence="1" type="primary">jg1203</name>
    <name evidence="1" type="ORF">PAEG_LOCUS11056</name>
</gene>
<dbReference type="OrthoDB" id="5987799at2759"/>
<organism evidence="1 2">
    <name type="scientific">Pararge aegeria aegeria</name>
    <dbReference type="NCBI Taxonomy" id="348720"/>
    <lineage>
        <taxon>Eukaryota</taxon>
        <taxon>Metazoa</taxon>
        <taxon>Ecdysozoa</taxon>
        <taxon>Arthropoda</taxon>
        <taxon>Hexapoda</taxon>
        <taxon>Insecta</taxon>
        <taxon>Pterygota</taxon>
        <taxon>Neoptera</taxon>
        <taxon>Endopterygota</taxon>
        <taxon>Lepidoptera</taxon>
        <taxon>Glossata</taxon>
        <taxon>Ditrysia</taxon>
        <taxon>Papilionoidea</taxon>
        <taxon>Nymphalidae</taxon>
        <taxon>Satyrinae</taxon>
        <taxon>Satyrini</taxon>
        <taxon>Parargina</taxon>
        <taxon>Pararge</taxon>
    </lineage>
</organism>
<evidence type="ECO:0000313" key="2">
    <source>
        <dbReference type="Proteomes" id="UP000838756"/>
    </source>
</evidence>
<dbReference type="SUPFAM" id="SSF50353">
    <property type="entry name" value="Cytokine"/>
    <property type="match status" value="1"/>
</dbReference>
<reference evidence="1" key="1">
    <citation type="submission" date="2022-03" db="EMBL/GenBank/DDBJ databases">
        <authorList>
            <person name="Lindestad O."/>
        </authorList>
    </citation>
    <scope>NUCLEOTIDE SEQUENCE</scope>
</reference>
<dbReference type="InterPro" id="IPR008996">
    <property type="entry name" value="IL1/FGF"/>
</dbReference>
<name>A0A8S4R7K6_9NEOP</name>
<comment type="caution">
    <text evidence="1">The sequence shown here is derived from an EMBL/GenBank/DDBJ whole genome shotgun (WGS) entry which is preliminary data.</text>
</comment>
<proteinExistence type="predicted"/>
<protein>
    <submittedName>
        <fullName evidence="1">Jg1203 protein</fullName>
    </submittedName>
</protein>
<accession>A0A8S4R7K6</accession>